<dbReference type="InterPro" id="IPR023214">
    <property type="entry name" value="HAD_sf"/>
</dbReference>
<keyword evidence="4" id="KW-0479">Metal-binding</keyword>
<evidence type="ECO:0000313" key="5">
    <source>
        <dbReference type="EMBL" id="MDG5975592.1"/>
    </source>
</evidence>
<comment type="catalytic activity">
    <reaction evidence="4">
        <text>alpha,alpha-trehalose 6-phosphate + H2O = alpha,alpha-trehalose + phosphate</text>
        <dbReference type="Rhea" id="RHEA:23420"/>
        <dbReference type="ChEBI" id="CHEBI:15377"/>
        <dbReference type="ChEBI" id="CHEBI:16551"/>
        <dbReference type="ChEBI" id="CHEBI:43474"/>
        <dbReference type="ChEBI" id="CHEBI:58429"/>
        <dbReference type="EC" id="3.1.3.12"/>
    </reaction>
</comment>
<sequence length="241" mass="25346">MLLTTRSALFLDFDGTLAELAPRPDAVVVTRELLDLLERLREQLDGALALVTGRAQADIEPLIAPLHLPAAFEHGAVRRSASGITTRAHSPELGPALAVAQALAARHSGLLVEHKLTALALHFRAAPHLEAECTAAMSAAIRHDPGLQLLRGKAVVEVKSASVGKGLAIAAFMAEPPFAGRLPLFVGDDVTDEPGFETVQRLGGAGIKVGSGDTCALHRIAHPQALQRWLSDTAETLLATS</sequence>
<dbReference type="Gene3D" id="3.30.70.1020">
    <property type="entry name" value="Trehalose-6-phosphate phosphatase related protein, domain 2"/>
    <property type="match status" value="1"/>
</dbReference>
<dbReference type="EC" id="3.1.3.12" evidence="4"/>
<accession>A0A9X4NQP5</accession>
<keyword evidence="3 4" id="KW-0378">Hydrolase</keyword>
<comment type="pathway">
    <text evidence="1 4">Glycan biosynthesis; trehalose biosynthesis.</text>
</comment>
<gene>
    <name evidence="5" type="ORF">H010_10041</name>
</gene>
<organism evidence="5 6">
    <name type="scientific">Hydrogenophaga taeniospiralis CCUG 15921</name>
    <dbReference type="NCBI Taxonomy" id="1281780"/>
    <lineage>
        <taxon>Bacteria</taxon>
        <taxon>Pseudomonadati</taxon>
        <taxon>Pseudomonadota</taxon>
        <taxon>Betaproteobacteria</taxon>
        <taxon>Burkholderiales</taxon>
        <taxon>Comamonadaceae</taxon>
        <taxon>Hydrogenophaga</taxon>
    </lineage>
</organism>
<dbReference type="PANTHER" id="PTHR43768:SF3">
    <property type="entry name" value="TREHALOSE 6-PHOSPHATE PHOSPHATASE"/>
    <property type="match status" value="1"/>
</dbReference>
<comment type="cofactor">
    <cofactor evidence="4">
        <name>Mg(2+)</name>
        <dbReference type="ChEBI" id="CHEBI:18420"/>
    </cofactor>
</comment>
<dbReference type="SUPFAM" id="SSF56784">
    <property type="entry name" value="HAD-like"/>
    <property type="match status" value="1"/>
</dbReference>
<keyword evidence="6" id="KW-1185">Reference proteome</keyword>
<dbReference type="Pfam" id="PF02358">
    <property type="entry name" value="Trehalose_PPase"/>
    <property type="match status" value="1"/>
</dbReference>
<evidence type="ECO:0000313" key="6">
    <source>
        <dbReference type="Proteomes" id="UP001152876"/>
    </source>
</evidence>
<comment type="caution">
    <text evidence="5">The sequence shown here is derived from an EMBL/GenBank/DDBJ whole genome shotgun (WGS) entry which is preliminary data.</text>
</comment>
<reference evidence="5" key="1">
    <citation type="submission" date="2013-01" db="EMBL/GenBank/DDBJ databases">
        <title>Genome draft of Hydrogenophaga taeniospiralis 2K1.</title>
        <authorList>
            <person name="Gomila M."/>
            <person name="Lalucat J."/>
        </authorList>
    </citation>
    <scope>NUCLEOTIDE SEQUENCE</scope>
    <source>
        <strain evidence="5">CCUG 15921</strain>
    </source>
</reference>
<keyword evidence="4" id="KW-0460">Magnesium</keyword>
<dbReference type="InterPro" id="IPR044651">
    <property type="entry name" value="OTSB-like"/>
</dbReference>
<name>A0A9X4NQP5_9BURK</name>
<comment type="function">
    <text evidence="4">Removes the phosphate from trehalose 6-phosphate to produce free trehalose.</text>
</comment>
<evidence type="ECO:0000256" key="3">
    <source>
        <dbReference type="ARBA" id="ARBA00022801"/>
    </source>
</evidence>
<proteinExistence type="inferred from homology"/>
<comment type="similarity">
    <text evidence="2 4">Belongs to the trehalose phosphatase family.</text>
</comment>
<dbReference type="NCBIfam" id="TIGR01484">
    <property type="entry name" value="HAD-SF-IIB"/>
    <property type="match status" value="1"/>
</dbReference>
<evidence type="ECO:0000256" key="1">
    <source>
        <dbReference type="ARBA" id="ARBA00005199"/>
    </source>
</evidence>
<dbReference type="RefSeq" id="WP_068171302.1">
    <property type="nucleotide sequence ID" value="NZ_AOGK01000007.1"/>
</dbReference>
<dbReference type="Proteomes" id="UP001152876">
    <property type="component" value="Unassembled WGS sequence"/>
</dbReference>
<protein>
    <recommendedName>
        <fullName evidence="4">Trehalose 6-phosphate phosphatase</fullName>
        <ecNumber evidence="4">3.1.3.12</ecNumber>
    </recommendedName>
</protein>
<evidence type="ECO:0000256" key="4">
    <source>
        <dbReference type="RuleBase" id="RU361117"/>
    </source>
</evidence>
<dbReference type="GO" id="GO:0046872">
    <property type="term" value="F:metal ion binding"/>
    <property type="evidence" value="ECO:0007669"/>
    <property type="project" value="UniProtKB-KW"/>
</dbReference>
<dbReference type="GO" id="GO:0005992">
    <property type="term" value="P:trehalose biosynthetic process"/>
    <property type="evidence" value="ECO:0007669"/>
    <property type="project" value="InterPro"/>
</dbReference>
<dbReference type="Gene3D" id="3.40.50.1000">
    <property type="entry name" value="HAD superfamily/HAD-like"/>
    <property type="match status" value="1"/>
</dbReference>
<dbReference type="EMBL" id="AOGK01000007">
    <property type="protein sequence ID" value="MDG5975592.1"/>
    <property type="molecule type" value="Genomic_DNA"/>
</dbReference>
<dbReference type="NCBIfam" id="TIGR00685">
    <property type="entry name" value="T6PP"/>
    <property type="match status" value="1"/>
</dbReference>
<dbReference type="InterPro" id="IPR006379">
    <property type="entry name" value="HAD-SF_hydro_IIB"/>
</dbReference>
<dbReference type="AlphaFoldDB" id="A0A9X4NQP5"/>
<dbReference type="InterPro" id="IPR003337">
    <property type="entry name" value="Trehalose_PPase"/>
</dbReference>
<dbReference type="PANTHER" id="PTHR43768">
    <property type="entry name" value="TREHALOSE 6-PHOSPHATE PHOSPHATASE"/>
    <property type="match status" value="1"/>
</dbReference>
<evidence type="ECO:0000256" key="2">
    <source>
        <dbReference type="ARBA" id="ARBA00008770"/>
    </source>
</evidence>
<dbReference type="InterPro" id="IPR036412">
    <property type="entry name" value="HAD-like_sf"/>
</dbReference>
<dbReference type="GO" id="GO:0004805">
    <property type="term" value="F:trehalose-phosphatase activity"/>
    <property type="evidence" value="ECO:0007669"/>
    <property type="project" value="UniProtKB-EC"/>
</dbReference>